<evidence type="ECO:0000256" key="1">
    <source>
        <dbReference type="SAM" id="MobiDB-lite"/>
    </source>
</evidence>
<dbReference type="Proteomes" id="UP000789707">
    <property type="component" value="Unassembled WGS sequence"/>
</dbReference>
<name>A0ABM8Z570_9LACO</name>
<accession>A0ABM8Z570</accession>
<gene>
    <name evidence="4" type="ORF">WFA24289_00808</name>
</gene>
<organism evidence="4 5">
    <name type="scientific">Periweissella fabaria</name>
    <dbReference type="NCBI Taxonomy" id="546157"/>
    <lineage>
        <taxon>Bacteria</taxon>
        <taxon>Bacillati</taxon>
        <taxon>Bacillota</taxon>
        <taxon>Bacilli</taxon>
        <taxon>Lactobacillales</taxon>
        <taxon>Lactobacillaceae</taxon>
        <taxon>Periweissella</taxon>
    </lineage>
</organism>
<proteinExistence type="predicted"/>
<evidence type="ECO:0000313" key="5">
    <source>
        <dbReference type="Proteomes" id="UP000789707"/>
    </source>
</evidence>
<reference evidence="4 5" key="1">
    <citation type="submission" date="2021-11" db="EMBL/GenBank/DDBJ databases">
        <authorList>
            <person name="Depoorter E."/>
        </authorList>
    </citation>
    <scope>NUCLEOTIDE SEQUENCE [LARGE SCALE GENOMIC DNA]</scope>
    <source>
        <strain evidence="4 5">LMG 24289</strain>
    </source>
</reference>
<evidence type="ECO:0000256" key="2">
    <source>
        <dbReference type="SAM" id="SignalP"/>
    </source>
</evidence>
<feature type="chain" id="PRO_5046255546" description="WxL domain-containing protein" evidence="2">
    <location>
        <begin position="26"/>
        <end position="133"/>
    </location>
</feature>
<feature type="domain" description="WxL" evidence="3">
    <location>
        <begin position="27"/>
        <end position="132"/>
    </location>
</feature>
<dbReference type="RefSeq" id="WP_349304972.1">
    <property type="nucleotide sequence ID" value="NZ_CAKKNS010000002.1"/>
</dbReference>
<protein>
    <recommendedName>
        <fullName evidence="3">WxL domain-containing protein</fullName>
    </recommendedName>
</protein>
<comment type="caution">
    <text evidence="4">The sequence shown here is derived from an EMBL/GenBank/DDBJ whole genome shotgun (WGS) entry which is preliminary data.</text>
</comment>
<evidence type="ECO:0000313" key="4">
    <source>
        <dbReference type="EMBL" id="CAH0416504.1"/>
    </source>
</evidence>
<feature type="signal peptide" evidence="2">
    <location>
        <begin position="1"/>
        <end position="25"/>
    </location>
</feature>
<keyword evidence="5" id="KW-1185">Reference proteome</keyword>
<dbReference type="EMBL" id="CAKKNS010000002">
    <property type="protein sequence ID" value="CAH0416504.1"/>
    <property type="molecule type" value="Genomic_DNA"/>
</dbReference>
<sequence length="133" mass="14388">MKKSIIATSLVALLAPLAIQTAVLADDNTTNASVKINAGTLPNNPVDPTNNKDWGNGSSENPNDPTRSFRLMQVPSHFKFKDTDVKSSNQETSVEKFEDIDVKRTDKKPIYDGQVQVGDLRGTGAGWTLSATL</sequence>
<feature type="region of interest" description="Disordered" evidence="1">
    <location>
        <begin position="34"/>
        <end position="69"/>
    </location>
</feature>
<dbReference type="InterPro" id="IPR027994">
    <property type="entry name" value="WxL_dom"/>
</dbReference>
<dbReference type="Pfam" id="PF13731">
    <property type="entry name" value="WxL"/>
    <property type="match status" value="1"/>
</dbReference>
<evidence type="ECO:0000259" key="3">
    <source>
        <dbReference type="Pfam" id="PF13731"/>
    </source>
</evidence>
<keyword evidence="2" id="KW-0732">Signal</keyword>
<feature type="compositionally biased region" description="Polar residues" evidence="1">
    <location>
        <begin position="34"/>
        <end position="66"/>
    </location>
</feature>